<dbReference type="PANTHER" id="PTHR34202:SF1">
    <property type="entry name" value="UPF0548 PROTEIN"/>
    <property type="match status" value="1"/>
</dbReference>
<reference evidence="2 3" key="1">
    <citation type="submission" date="2016-10" db="EMBL/GenBank/DDBJ databases">
        <authorList>
            <person name="de Groot N.N."/>
        </authorList>
    </citation>
    <scope>NUCLEOTIDE SEQUENCE [LARGE SCALE GENOMIC DNA]</scope>
    <source>
        <strain evidence="2 3">DSM 21800</strain>
    </source>
</reference>
<dbReference type="RefSeq" id="WP_091525686.1">
    <property type="nucleotide sequence ID" value="NZ_LT629772.1"/>
</dbReference>
<gene>
    <name evidence="2" type="ORF">SAMN04489812_2790</name>
</gene>
<protein>
    <submittedName>
        <fullName evidence="2">Uncharacterized protein, UPF0548 family</fullName>
    </submittedName>
</protein>
<proteinExistence type="predicted"/>
<dbReference type="Proteomes" id="UP000199103">
    <property type="component" value="Chromosome I"/>
</dbReference>
<feature type="domain" description="DUF1990" evidence="1">
    <location>
        <begin position="21"/>
        <end position="179"/>
    </location>
</feature>
<dbReference type="AlphaFoldDB" id="A0A1H1UHC6"/>
<dbReference type="STRING" id="630515.SAMN04489812_2790"/>
<sequence length="184" mass="20222">MTTPVLLPPVTATELSRAPFSYPEVGATRSGPLPTGYRQLRREVILGPDPTGEDRFVRVAEALLGWRMHSAAGLQMRVSALRAEPEVVLIATLALGPFPVRTRCRVVYLIDEPDAVGFAYGTLPGHPERGEERFLVERLDGDSVRFSLTAFSRLSSPLARLGGPISRAVQSRVNTRYLRTVRAL</sequence>
<dbReference type="Pfam" id="PF09348">
    <property type="entry name" value="DUF1990"/>
    <property type="match status" value="1"/>
</dbReference>
<dbReference type="InterPro" id="IPR018960">
    <property type="entry name" value="DUF1990"/>
</dbReference>
<dbReference type="InterPro" id="IPR014457">
    <property type="entry name" value="UCP010260"/>
</dbReference>
<dbReference type="OrthoDB" id="120660at2"/>
<keyword evidence="3" id="KW-1185">Reference proteome</keyword>
<evidence type="ECO:0000313" key="2">
    <source>
        <dbReference type="EMBL" id="SDS71915.1"/>
    </source>
</evidence>
<dbReference type="PANTHER" id="PTHR34202">
    <property type="entry name" value="UPF0548 PROTEIN"/>
    <property type="match status" value="1"/>
</dbReference>
<accession>A0A1H1UHC6</accession>
<evidence type="ECO:0000313" key="3">
    <source>
        <dbReference type="Proteomes" id="UP000199103"/>
    </source>
</evidence>
<organism evidence="2 3">
    <name type="scientific">Microlunatus soli</name>
    <dbReference type="NCBI Taxonomy" id="630515"/>
    <lineage>
        <taxon>Bacteria</taxon>
        <taxon>Bacillati</taxon>
        <taxon>Actinomycetota</taxon>
        <taxon>Actinomycetes</taxon>
        <taxon>Propionibacteriales</taxon>
        <taxon>Propionibacteriaceae</taxon>
        <taxon>Microlunatus</taxon>
    </lineage>
</organism>
<dbReference type="PIRSF" id="PIRSF010260">
    <property type="entry name" value="UCP010260"/>
    <property type="match status" value="1"/>
</dbReference>
<evidence type="ECO:0000259" key="1">
    <source>
        <dbReference type="Pfam" id="PF09348"/>
    </source>
</evidence>
<name>A0A1H1UHC6_9ACTN</name>
<dbReference type="EMBL" id="LT629772">
    <property type="protein sequence ID" value="SDS71915.1"/>
    <property type="molecule type" value="Genomic_DNA"/>
</dbReference>